<keyword evidence="1" id="KW-0812">Transmembrane</keyword>
<protein>
    <submittedName>
        <fullName evidence="2">Uncharacterized protein</fullName>
    </submittedName>
</protein>
<sequence length="55" mass="5808">MDLGTAMHESHLALILYAGAVIAMGCILIIATLVAPDADYSNRLPASPYAINHVQ</sequence>
<name>A0A7W7EKM5_9HYPH</name>
<dbReference type="RefSeq" id="WP_154668594.1">
    <property type="nucleotide sequence ID" value="NZ_JACIIG010000007.1"/>
</dbReference>
<dbReference type="Proteomes" id="UP000543836">
    <property type="component" value="Unassembled WGS sequence"/>
</dbReference>
<evidence type="ECO:0000256" key="1">
    <source>
        <dbReference type="SAM" id="Phobius"/>
    </source>
</evidence>
<proteinExistence type="predicted"/>
<dbReference type="EMBL" id="JACIIG010000007">
    <property type="protein sequence ID" value="MBB4569026.1"/>
    <property type="molecule type" value="Genomic_DNA"/>
</dbReference>
<organism evidence="2 3">
    <name type="scientific">Rhizobium leucaenae</name>
    <dbReference type="NCBI Taxonomy" id="29450"/>
    <lineage>
        <taxon>Bacteria</taxon>
        <taxon>Pseudomonadati</taxon>
        <taxon>Pseudomonadota</taxon>
        <taxon>Alphaproteobacteria</taxon>
        <taxon>Hyphomicrobiales</taxon>
        <taxon>Rhizobiaceae</taxon>
        <taxon>Rhizobium/Agrobacterium group</taxon>
        <taxon>Rhizobium</taxon>
    </lineage>
</organism>
<feature type="transmembrane region" description="Helical" evidence="1">
    <location>
        <begin position="12"/>
        <end position="35"/>
    </location>
</feature>
<evidence type="ECO:0000313" key="3">
    <source>
        <dbReference type="Proteomes" id="UP000543836"/>
    </source>
</evidence>
<keyword evidence="1" id="KW-1133">Transmembrane helix</keyword>
<keyword evidence="1" id="KW-0472">Membrane</keyword>
<gene>
    <name evidence="2" type="ORF">GGE60_003145</name>
</gene>
<accession>A0A7W7EKM5</accession>
<evidence type="ECO:0000313" key="2">
    <source>
        <dbReference type="EMBL" id="MBB4569026.1"/>
    </source>
</evidence>
<keyword evidence="3" id="KW-1185">Reference proteome</keyword>
<dbReference type="AlphaFoldDB" id="A0A7W7EKM5"/>
<reference evidence="2 3" key="1">
    <citation type="submission" date="2020-08" db="EMBL/GenBank/DDBJ databases">
        <title>Genomic Encyclopedia of Type Strains, Phase IV (KMG-V): Genome sequencing to study the core and pangenomes of soil and plant-associated prokaryotes.</title>
        <authorList>
            <person name="Whitman W."/>
        </authorList>
    </citation>
    <scope>NUCLEOTIDE SEQUENCE [LARGE SCALE GENOMIC DNA]</scope>
    <source>
        <strain evidence="2 3">SEMIA 492</strain>
    </source>
</reference>
<comment type="caution">
    <text evidence="2">The sequence shown here is derived from an EMBL/GenBank/DDBJ whole genome shotgun (WGS) entry which is preliminary data.</text>
</comment>